<dbReference type="InterPro" id="IPR029058">
    <property type="entry name" value="AB_hydrolase_fold"/>
</dbReference>
<reference evidence="2 3" key="1">
    <citation type="submission" date="2018-12" db="EMBL/GenBank/DDBJ databases">
        <authorList>
            <consortium name="Pathogen Informatics"/>
        </authorList>
    </citation>
    <scope>NUCLEOTIDE SEQUENCE [LARGE SCALE GENOMIC DNA]</scope>
    <source>
        <strain evidence="2 3">NCTC9695</strain>
    </source>
</reference>
<dbReference type="InterPro" id="IPR022742">
    <property type="entry name" value="Hydrolase_4"/>
</dbReference>
<accession>A0A3S4LFT6</accession>
<evidence type="ECO:0000313" key="2">
    <source>
        <dbReference type="EMBL" id="VEB41245.1"/>
    </source>
</evidence>
<dbReference type="PANTHER" id="PTHR11005">
    <property type="entry name" value="LYSOSOMAL ACID LIPASE-RELATED"/>
    <property type="match status" value="1"/>
</dbReference>
<dbReference type="EMBL" id="LR134182">
    <property type="protein sequence ID" value="VEB41245.1"/>
    <property type="molecule type" value="Genomic_DNA"/>
</dbReference>
<protein>
    <submittedName>
        <fullName evidence="2">Alpha/beta hydrolase family</fullName>
    </submittedName>
</protein>
<gene>
    <name evidence="2" type="ORF">NCTC9695_01664</name>
</gene>
<dbReference type="GO" id="GO:0016787">
    <property type="term" value="F:hydrolase activity"/>
    <property type="evidence" value="ECO:0007669"/>
    <property type="project" value="UniProtKB-KW"/>
</dbReference>
<feature type="domain" description="Serine aminopeptidase S33" evidence="1">
    <location>
        <begin position="40"/>
        <end position="157"/>
    </location>
</feature>
<name>A0A3S4LFT6_CHRVL</name>
<keyword evidence="2" id="KW-0378">Hydrolase</keyword>
<proteinExistence type="predicted"/>
<dbReference type="Proteomes" id="UP000275777">
    <property type="component" value="Chromosome"/>
</dbReference>
<evidence type="ECO:0000259" key="1">
    <source>
        <dbReference type="Pfam" id="PF12146"/>
    </source>
</evidence>
<sequence length="277" mass="30471">MEKLQQDLWVPVGDGERLYLKRICGREGGAPVLMAHGVMANGRTFYTDSGKGLAHYLADAGYDVYVADLRGRGRSTPKIGPHSRHGQTETICEDLPALHGFVRRKSGGQRVHWIAHSWGGVHMTSCLVRFPDIAAQVASAVYFGSKRSVRVRNLNKLIEVDFMWGAAARWLIKACGYLPARRIRLGADDESDKSHLQSKLWPSPNPGWTATTALTTRPRRRPAICRRSCISPPPMIPAAATRRMCAVSATNPGRTCRACTCWGGEPAICTTITTCRC</sequence>
<dbReference type="Gene3D" id="3.40.50.1820">
    <property type="entry name" value="alpha/beta hydrolase"/>
    <property type="match status" value="1"/>
</dbReference>
<dbReference type="SUPFAM" id="SSF53474">
    <property type="entry name" value="alpha/beta-Hydrolases"/>
    <property type="match status" value="1"/>
</dbReference>
<dbReference type="AlphaFoldDB" id="A0A3S4LFT6"/>
<dbReference type="Pfam" id="PF12146">
    <property type="entry name" value="Hydrolase_4"/>
    <property type="match status" value="1"/>
</dbReference>
<evidence type="ECO:0000313" key="3">
    <source>
        <dbReference type="Proteomes" id="UP000275777"/>
    </source>
</evidence>
<organism evidence="2 3">
    <name type="scientific">Chromobacterium violaceum</name>
    <dbReference type="NCBI Taxonomy" id="536"/>
    <lineage>
        <taxon>Bacteria</taxon>
        <taxon>Pseudomonadati</taxon>
        <taxon>Pseudomonadota</taxon>
        <taxon>Betaproteobacteria</taxon>
        <taxon>Neisseriales</taxon>
        <taxon>Chromobacteriaceae</taxon>
        <taxon>Chromobacterium</taxon>
    </lineage>
</organism>